<evidence type="ECO:0000256" key="8">
    <source>
        <dbReference type="ARBA" id="ARBA00023224"/>
    </source>
</evidence>
<dbReference type="Pfam" id="PF00001">
    <property type="entry name" value="7tm_1"/>
    <property type="match status" value="1"/>
</dbReference>
<sequence>MFTSNHTSPYCLFAADEDTPRSVVKQRPKGSTWIMDYIDNETFLDDWSYFYYYYSYDYDQGRHDPGCYRSLVRLAASVSSASVGLPSVFITIFALNSLTKTDEAAPVYIINLLISDIIQLCFMIIKALPWDIDLCFAISYIQYYGVMVSICFMVVISLERYLLINQPVWYTFIGDVRTSRILCVGIWFFPLLDLLIYFHAGDHGNFIRALIMLIPVPLFIFFLFETLKTLNRPCSIPSDEKQRIVVFLGLVLIIYVIIFFPYIVFCLSHSSNRQFEDAAFILLQLNPWTDFLLCVFIRETVCDKLLAFLCCKRGHQDSNPTLENDTQSSNQMQTV</sequence>
<evidence type="ECO:0000256" key="3">
    <source>
        <dbReference type="ARBA" id="ARBA00022989"/>
    </source>
</evidence>
<keyword evidence="13" id="KW-1185">Reference proteome</keyword>
<evidence type="ECO:0000256" key="9">
    <source>
        <dbReference type="RuleBase" id="RU000688"/>
    </source>
</evidence>
<comment type="similarity">
    <text evidence="9">Belongs to the G-protein coupled receptor 1 family.</text>
</comment>
<dbReference type="STRING" id="30732.ENSOMEP00000000549"/>
<keyword evidence="4 9" id="KW-0297">G-protein coupled receptor</keyword>
<dbReference type="PANTHER" id="PTHR24232">
    <property type="entry name" value="G-PROTEIN COUPLED RECEPTOR"/>
    <property type="match status" value="1"/>
</dbReference>
<accession>A0A3B3B5Z2</accession>
<dbReference type="AlphaFoldDB" id="A0A3B3B5Z2"/>
<reference evidence="12" key="1">
    <citation type="submission" date="2025-08" db="UniProtKB">
        <authorList>
            <consortium name="Ensembl"/>
        </authorList>
    </citation>
    <scope>IDENTIFICATION</scope>
</reference>
<feature type="transmembrane region" description="Helical" evidence="10">
    <location>
        <begin position="206"/>
        <end position="224"/>
    </location>
</feature>
<evidence type="ECO:0000259" key="11">
    <source>
        <dbReference type="PROSITE" id="PS50262"/>
    </source>
</evidence>
<dbReference type="GO" id="GO:0007200">
    <property type="term" value="P:phospholipase C-activating G protein-coupled receptor signaling pathway"/>
    <property type="evidence" value="ECO:0007669"/>
    <property type="project" value="TreeGrafter"/>
</dbReference>
<keyword evidence="6 9" id="KW-0675">Receptor</keyword>
<feature type="transmembrane region" description="Helical" evidence="10">
    <location>
        <begin position="244"/>
        <end position="265"/>
    </location>
</feature>
<evidence type="ECO:0000313" key="12">
    <source>
        <dbReference type="Ensembl" id="ENSOMEP00000000549.1"/>
    </source>
</evidence>
<evidence type="ECO:0000256" key="10">
    <source>
        <dbReference type="SAM" id="Phobius"/>
    </source>
</evidence>
<evidence type="ECO:0000256" key="4">
    <source>
        <dbReference type="ARBA" id="ARBA00023040"/>
    </source>
</evidence>
<organism evidence="12 13">
    <name type="scientific">Oryzias melastigma</name>
    <name type="common">Marine medaka</name>
    <dbReference type="NCBI Taxonomy" id="30732"/>
    <lineage>
        <taxon>Eukaryota</taxon>
        <taxon>Metazoa</taxon>
        <taxon>Chordata</taxon>
        <taxon>Craniata</taxon>
        <taxon>Vertebrata</taxon>
        <taxon>Euteleostomi</taxon>
        <taxon>Actinopterygii</taxon>
        <taxon>Neopterygii</taxon>
        <taxon>Teleostei</taxon>
        <taxon>Neoteleostei</taxon>
        <taxon>Acanthomorphata</taxon>
        <taxon>Ovalentaria</taxon>
        <taxon>Atherinomorphae</taxon>
        <taxon>Beloniformes</taxon>
        <taxon>Adrianichthyidae</taxon>
        <taxon>Oryziinae</taxon>
        <taxon>Oryzias</taxon>
    </lineage>
</organism>
<evidence type="ECO:0000313" key="13">
    <source>
        <dbReference type="Proteomes" id="UP000261560"/>
    </source>
</evidence>
<feature type="transmembrane region" description="Helical" evidence="10">
    <location>
        <begin position="74"/>
        <end position="95"/>
    </location>
</feature>
<feature type="transmembrane region" description="Helical" evidence="10">
    <location>
        <begin position="140"/>
        <end position="158"/>
    </location>
</feature>
<dbReference type="GeneTree" id="ENSGT00940000164014"/>
<dbReference type="Proteomes" id="UP000261560">
    <property type="component" value="Unplaced"/>
</dbReference>
<feature type="transmembrane region" description="Helical" evidence="10">
    <location>
        <begin position="179"/>
        <end position="200"/>
    </location>
</feature>
<evidence type="ECO:0000256" key="5">
    <source>
        <dbReference type="ARBA" id="ARBA00023136"/>
    </source>
</evidence>
<evidence type="ECO:0000256" key="6">
    <source>
        <dbReference type="ARBA" id="ARBA00023170"/>
    </source>
</evidence>
<dbReference type="GO" id="GO:0004930">
    <property type="term" value="F:G protein-coupled receptor activity"/>
    <property type="evidence" value="ECO:0007669"/>
    <property type="project" value="UniProtKB-KW"/>
</dbReference>
<keyword evidence="3 10" id="KW-1133">Transmembrane helix</keyword>
<evidence type="ECO:0000256" key="7">
    <source>
        <dbReference type="ARBA" id="ARBA00023180"/>
    </source>
</evidence>
<dbReference type="SUPFAM" id="SSF81321">
    <property type="entry name" value="Family A G protein-coupled receptor-like"/>
    <property type="match status" value="1"/>
</dbReference>
<evidence type="ECO:0000256" key="2">
    <source>
        <dbReference type="ARBA" id="ARBA00022692"/>
    </source>
</evidence>
<dbReference type="GO" id="GO:0035025">
    <property type="term" value="P:positive regulation of Rho protein signal transduction"/>
    <property type="evidence" value="ECO:0007669"/>
    <property type="project" value="TreeGrafter"/>
</dbReference>
<dbReference type="Gene3D" id="1.20.1070.10">
    <property type="entry name" value="Rhodopsin 7-helix transmembrane proteins"/>
    <property type="match status" value="1"/>
</dbReference>
<evidence type="ECO:0000256" key="1">
    <source>
        <dbReference type="ARBA" id="ARBA00004141"/>
    </source>
</evidence>
<dbReference type="PROSITE" id="PS00237">
    <property type="entry name" value="G_PROTEIN_RECEP_F1_1"/>
    <property type="match status" value="1"/>
</dbReference>
<dbReference type="GO" id="GO:0005886">
    <property type="term" value="C:plasma membrane"/>
    <property type="evidence" value="ECO:0007669"/>
    <property type="project" value="TreeGrafter"/>
</dbReference>
<dbReference type="PRINTS" id="PR00237">
    <property type="entry name" value="GPCRRHODOPSN"/>
</dbReference>
<dbReference type="PROSITE" id="PS50262">
    <property type="entry name" value="G_PROTEIN_RECEP_F1_2"/>
    <property type="match status" value="1"/>
</dbReference>
<reference evidence="12" key="2">
    <citation type="submission" date="2025-09" db="UniProtKB">
        <authorList>
            <consortium name="Ensembl"/>
        </authorList>
    </citation>
    <scope>IDENTIFICATION</scope>
</reference>
<keyword evidence="8 9" id="KW-0807">Transducer</keyword>
<feature type="domain" description="G-protein coupled receptors family 1 profile" evidence="11">
    <location>
        <begin position="87"/>
        <end position="269"/>
    </location>
</feature>
<keyword evidence="7" id="KW-0325">Glycoprotein</keyword>
<proteinExistence type="inferred from homology"/>
<dbReference type="InterPro" id="IPR000276">
    <property type="entry name" value="GPCR_Rhodpsn"/>
</dbReference>
<feature type="transmembrane region" description="Helical" evidence="10">
    <location>
        <begin position="107"/>
        <end position="128"/>
    </location>
</feature>
<dbReference type="InterPro" id="IPR017452">
    <property type="entry name" value="GPCR_Rhodpsn_7TM"/>
</dbReference>
<dbReference type="PaxDb" id="30732-ENSOMEP00000000549"/>
<keyword evidence="5 10" id="KW-0472">Membrane</keyword>
<dbReference type="PANTHER" id="PTHR24232:SF85">
    <property type="entry name" value="G-PROTEIN COUPLED RECEPTOR 4"/>
    <property type="match status" value="1"/>
</dbReference>
<name>A0A3B3B5Z2_ORYME</name>
<comment type="subcellular location">
    <subcellularLocation>
        <location evidence="1">Membrane</location>
        <topology evidence="1">Multi-pass membrane protein</topology>
    </subcellularLocation>
</comment>
<keyword evidence="2 9" id="KW-0812">Transmembrane</keyword>
<protein>
    <submittedName>
        <fullName evidence="12">Lysophosphatidic acid receptor 6-like</fullName>
    </submittedName>
</protein>
<dbReference type="Ensembl" id="ENSOMET00000015659.1">
    <property type="protein sequence ID" value="ENSOMEP00000000549.1"/>
    <property type="gene ID" value="ENSOMEG00000001441.1"/>
</dbReference>